<feature type="chain" id="PRO_5021990177" description="SMP-30/Gluconolactonase/LRE-like region domain-containing protein" evidence="1">
    <location>
        <begin position="22"/>
        <end position="298"/>
    </location>
</feature>
<dbReference type="Pfam" id="PF08450">
    <property type="entry name" value="SGL"/>
    <property type="match status" value="1"/>
</dbReference>
<reference evidence="3 4" key="1">
    <citation type="journal article" date="2019" name="Nat. Microbiol.">
        <title>Mediterranean grassland soil C-N compound turnover is dependent on rainfall and depth, and is mediated by genomically divergent microorganisms.</title>
        <authorList>
            <person name="Diamond S."/>
            <person name="Andeer P.F."/>
            <person name="Li Z."/>
            <person name="Crits-Christoph A."/>
            <person name="Burstein D."/>
            <person name="Anantharaman K."/>
            <person name="Lane K.R."/>
            <person name="Thomas B.C."/>
            <person name="Pan C."/>
            <person name="Northen T.R."/>
            <person name="Banfield J.F."/>
        </authorList>
    </citation>
    <scope>NUCLEOTIDE SEQUENCE [LARGE SCALE GENOMIC DNA]</scope>
    <source>
        <strain evidence="3">NP_8</strain>
    </source>
</reference>
<evidence type="ECO:0000259" key="2">
    <source>
        <dbReference type="Pfam" id="PF08450"/>
    </source>
</evidence>
<protein>
    <recommendedName>
        <fullName evidence="2">SMP-30/Gluconolactonase/LRE-like region domain-containing protein</fullName>
    </recommendedName>
</protein>
<dbReference type="SUPFAM" id="SSF63829">
    <property type="entry name" value="Calcium-dependent phosphotriesterase"/>
    <property type="match status" value="1"/>
</dbReference>
<accession>A0A537IXX9</accession>
<dbReference type="EMBL" id="VBAP01000028">
    <property type="protein sequence ID" value="TMI76179.1"/>
    <property type="molecule type" value="Genomic_DNA"/>
</dbReference>
<dbReference type="PANTHER" id="PTHR47572">
    <property type="entry name" value="LIPOPROTEIN-RELATED"/>
    <property type="match status" value="1"/>
</dbReference>
<feature type="domain" description="SMP-30/Gluconolactonase/LRE-like region" evidence="2">
    <location>
        <begin position="85"/>
        <end position="264"/>
    </location>
</feature>
<dbReference type="Proteomes" id="UP000318834">
    <property type="component" value="Unassembled WGS sequence"/>
</dbReference>
<evidence type="ECO:0000313" key="3">
    <source>
        <dbReference type="EMBL" id="TMI76179.1"/>
    </source>
</evidence>
<gene>
    <name evidence="3" type="ORF">E6H05_04420</name>
</gene>
<evidence type="ECO:0000256" key="1">
    <source>
        <dbReference type="SAM" id="SignalP"/>
    </source>
</evidence>
<comment type="caution">
    <text evidence="3">The sequence shown here is derived from an EMBL/GenBank/DDBJ whole genome shotgun (WGS) entry which is preliminary data.</text>
</comment>
<sequence length="298" mass="31116">MKSRTGAGLFIAVLVVGLAQGAATAPMAPPILVSGGFQTPESIFYEARSDVYLVSNINGDPTAADGNGFISRVAPDGRILELKWIDGTRPGVRLNGPKGMAVAGDTLYVSDITAVRMFDLRTGAPKGAVVILGSTFLNDLAAGRDGSVYVTDTGVRPDFSPSGTDAVYKIDPSGKLSVLAKSPDLHNPNGITVLPDGTLVLVTFTPAGEVYTLGPGGKVQNVRKLPSGNLDGVEALPNGALLISSWGASAVFQLDRDGTVKTVVSNVPSPADIGYDSKRDRVLIPIFMENRLVIQPLR</sequence>
<name>A0A537IXX9_9BACT</name>
<feature type="signal peptide" evidence="1">
    <location>
        <begin position="1"/>
        <end position="21"/>
    </location>
</feature>
<organism evidence="3 4">
    <name type="scientific">Candidatus Segetimicrobium genomatis</name>
    <dbReference type="NCBI Taxonomy" id="2569760"/>
    <lineage>
        <taxon>Bacteria</taxon>
        <taxon>Bacillati</taxon>
        <taxon>Candidatus Sysuimicrobiota</taxon>
        <taxon>Candidatus Sysuimicrobiia</taxon>
        <taxon>Candidatus Sysuimicrobiales</taxon>
        <taxon>Candidatus Segetimicrobiaceae</taxon>
        <taxon>Candidatus Segetimicrobium</taxon>
    </lineage>
</organism>
<dbReference type="AlphaFoldDB" id="A0A537IXX9"/>
<dbReference type="InterPro" id="IPR013658">
    <property type="entry name" value="SGL"/>
</dbReference>
<dbReference type="InterPro" id="IPR051262">
    <property type="entry name" value="SMP-30/CGR1_Lactonase"/>
</dbReference>
<dbReference type="PANTHER" id="PTHR47572:SF5">
    <property type="entry name" value="BLR2277 PROTEIN"/>
    <property type="match status" value="1"/>
</dbReference>
<dbReference type="InterPro" id="IPR011042">
    <property type="entry name" value="6-blade_b-propeller_TolB-like"/>
</dbReference>
<keyword evidence="1" id="KW-0732">Signal</keyword>
<dbReference type="Gene3D" id="2.120.10.30">
    <property type="entry name" value="TolB, C-terminal domain"/>
    <property type="match status" value="1"/>
</dbReference>
<evidence type="ECO:0000313" key="4">
    <source>
        <dbReference type="Proteomes" id="UP000318834"/>
    </source>
</evidence>
<proteinExistence type="predicted"/>